<name>A0A1H0KS89_9PSED</name>
<dbReference type="EMBL" id="FNIJ01000013">
    <property type="protein sequence ID" value="SDO58818.1"/>
    <property type="molecule type" value="Genomic_DNA"/>
</dbReference>
<dbReference type="Proteomes" id="UP000242957">
    <property type="component" value="Unassembled WGS sequence"/>
</dbReference>
<dbReference type="OrthoDB" id="9021298at2"/>
<evidence type="ECO:0000313" key="1">
    <source>
        <dbReference type="EMBL" id="SDO58818.1"/>
    </source>
</evidence>
<gene>
    <name evidence="1" type="ORF">SAMN05216193_11341</name>
</gene>
<proteinExistence type="predicted"/>
<accession>A0A1H0KS89</accession>
<dbReference type="STRING" id="198616.SAMN05216193_11341"/>
<protein>
    <submittedName>
        <fullName evidence="1">Uncharacterized protein</fullName>
    </submittedName>
</protein>
<dbReference type="AlphaFoldDB" id="A0A1H0KS89"/>
<reference evidence="2" key="1">
    <citation type="submission" date="2016-10" db="EMBL/GenBank/DDBJ databases">
        <authorList>
            <person name="Varghese N."/>
            <person name="Submissions S."/>
        </authorList>
    </citation>
    <scope>NUCLEOTIDE SEQUENCE [LARGE SCALE GENOMIC DNA]</scope>
    <source>
        <strain evidence="2">JCM 21621</strain>
    </source>
</reference>
<sequence length="152" mass="17233">MSLDVLNYQRISPLAFSSSARIDSYACRTGMGNRPEYPIEEAIQFFPQTNESLAQLLANHLRIKVRAFVRRSDYRNTWGSFEERQLGKLCGISDNAAPGEEWCRRWRALAKERKNNNDALTFTYQTMGAMNPVISGDTPIGVPGGHFDFLPK</sequence>
<keyword evidence="2" id="KW-1185">Reference proteome</keyword>
<evidence type="ECO:0000313" key="2">
    <source>
        <dbReference type="Proteomes" id="UP000242957"/>
    </source>
</evidence>
<organism evidence="1 2">
    <name type="scientific">Pseudomonas jinjuensis</name>
    <dbReference type="NCBI Taxonomy" id="198616"/>
    <lineage>
        <taxon>Bacteria</taxon>
        <taxon>Pseudomonadati</taxon>
        <taxon>Pseudomonadota</taxon>
        <taxon>Gammaproteobacteria</taxon>
        <taxon>Pseudomonadales</taxon>
        <taxon>Pseudomonadaceae</taxon>
        <taxon>Pseudomonas</taxon>
    </lineage>
</organism>
<dbReference type="RefSeq" id="WP_139207043.1">
    <property type="nucleotide sequence ID" value="NZ_FNIJ01000013.1"/>
</dbReference>